<organism evidence="15 16">
    <name type="scientific">Taeniopygia guttata</name>
    <name type="common">Zebra finch</name>
    <name type="synonym">Poephila guttata</name>
    <dbReference type="NCBI Taxonomy" id="59729"/>
    <lineage>
        <taxon>Eukaryota</taxon>
        <taxon>Metazoa</taxon>
        <taxon>Chordata</taxon>
        <taxon>Craniata</taxon>
        <taxon>Vertebrata</taxon>
        <taxon>Euteleostomi</taxon>
        <taxon>Archelosauria</taxon>
        <taxon>Archosauria</taxon>
        <taxon>Dinosauria</taxon>
        <taxon>Saurischia</taxon>
        <taxon>Theropoda</taxon>
        <taxon>Coelurosauria</taxon>
        <taxon>Aves</taxon>
        <taxon>Neognathae</taxon>
        <taxon>Neoaves</taxon>
        <taxon>Telluraves</taxon>
        <taxon>Australaves</taxon>
        <taxon>Passeriformes</taxon>
        <taxon>Passeroidea</taxon>
        <taxon>Estrildidae</taxon>
        <taxon>Estrildinae</taxon>
        <taxon>Taeniopygia</taxon>
    </lineage>
</organism>
<dbReference type="Pfam" id="PF12774">
    <property type="entry name" value="AAA_6"/>
    <property type="match status" value="1"/>
</dbReference>
<sequence>QEKTQFPLLQSIIATKEPFEQLWVTAYTFHTKSEEWMNGPLQQLNADEINEEVGNMWRTMYKLSKSFPDVPVPRRMAESMKFKLDKFKQHLPVLSIACNRGMKERHWEQAWRDKLCLMQDIIDSWLKCQATWLYLEPIFSSEDIIAQMPEEGRKFKIVDSYWKNIMTEVVSMLDRLQEANILLEDIQKGLNTYLESKRLFFPRFFFLSNDELLEILSETKDPLRVQPHLKKCFEGIAKLEFTEDLEIIGMISSEKETVPFIDKIYPMRGMVEKWLLQVEEMMLASVRQVLQDSIKGYSQWVLQWPGQAVICVSSIYWTEEVSEAIRKKALQSNTQIRDIVELVRGKLSSGARLTLGALIVIDVHARDVVSKLVEDKVTDLNDFQWISQLRYYWAENDVIVRMITTEMKYGYEYLGNSQRLVITPLTDRCYRTLMGALKLNLGGAPEGPAGTGKTETTKDLAKAIAKQCVVFNCSDGLDYKAMGKFFKGLAQAGAWACFDEFNRIEVEVLSVVAQQILSIQQAIIRKLKKFIFEGTEISLNPTCAVFITMNPGYAGRAELPDNLKALFRTVAMMVPDYALIGEISLYSMGFLDSKSLAQKIVATYRLCSEQLSSQHHYDYGMRAVKSVLTAAGNLKLKYPTENESVLLLRALLDVNLAKFLSQDVPLFQGIISDLFPGVVLPTPDYDLFIKALTENIEKLNLQPVPWFIGKIIQVYEMMLVRHGFMIVGDPMSGKTSSYKVLAGALTSCLPSNTMDEFAVEYKVINPKAITMGQLYGSFDPVSHEWSDGILAKAFREQASSTTDDRKWIIFDGPVDAVWIENMNTVLDDNKKLCLMSGEIIQMSPKMSLIFEPADLEQASPATVSRCGMIYMDPQQLGWQPLKDSYLKTLPPNLQEEHRELVRDFIVYEIKESDEEDSETMSDQQITSWLQALFLFALVWTVGGIIDANSRRKFDLFYRNLLNGMNEQNPRPKNVKLNKNNIFPEKGASSYCACLSFYKAVRKLGTWGVSELIIPTMETARQMYFLKTYVEHSVPLLFVGPTGTGKTAITNNFLLKLPKEKYIPSFINFSARTSANQTQDIIMSKLDRRRKGLFGPPAGKEAIIFVDDLNMPEKEVYGAQPAIELLRQWIDHGHWYDRKDASHISIIDVLLVTAMGPPGGGRNDITGRFTRHLNIVSICAFSDDILTKIFTAVTDWHFSKGFDLKFNFFSFLRLGKMMVQATSVLYKLAVDNFLPTPSKSHYVFNLRDFSRVIKGVLLCPHTHLQVSYKLIRLWVHEVYRVFYDRLVDDDDKNVFFQMVQETTLNITDDNIRALFFGDYLKPSSSVKIYDEITDLKQLTSVMEFYLEEYNNISKAPMSLVMFQFAIEHISRICRVLKQDNGHLLLVGVGGSGRQSATKLATFMNSFELFQIEITKSYGISEWKDDIKQVMLKTGVGNNNVSFLFCDNQIKDESFVEDINMLLNTGDVPNIFAADEKAEIVEKMQNAARNLSNDHVFIFVAMSPIGDAFRNRLRMFPSLINCCTIDWFQTWPTDALEMVANKFLEDIELKDDIRKEYEFISQETLCKYFQESARELSVGYYATLRRHNYVTPTSYVELILTFKTLLNRKREEVDMMRTRYLVGLEKLEFASSQVADMQKELTDLQPELIKTSAETDKMMVKIEKETVEVDAKKAIVSADEKEANDAAAVAQGIKDECEADLAEALPALEAAEAALNTLNPSDITLVKSMQNPPAPVKLVMESICIMRSIKPERKPDPSGSGKMIEDFWGPAKKLLSDIKFLDRLKSFDKDRIPPAIMKKIREKFMNHPDFQPEVVKNVSSACEGLCKWVRAMEVYDRVQKVVAPKRERLQEAEAILDVQMQKLQVKQAELKEVVDRLQALQDEFDAMNNKKIELENNIERCSQKLVRAEQLISGLGGEKERWTEAARLLGIQYIDLVGDVLLSSGTVAYLGAFTVDYRLQCQKQWQDLCIEKNIPCSSDFSLSNTLGDPVKIRAWQIAGLPVDSFSIDNGVIVSNSRRWALMIDPQRQANKWIKNMEKTNKLSVIKLSDTHYVRTLETALQLGTPVLLENIGEELDAFLEPILLKQTFKQQGVEYMKLGENIIEYSRDFRFYMTTHLRNPHYYPEVAVKVCLLNFMITPLGLQDQLLGIVAAKEKPELEEKKNQLILESAANKKQLKELEDKILEVLSHSEGNILEDETAINILSSSKQLSAEISEKQQIASVTEKEIDSTRMGYKPVAVHSAVVFFCISDLANIEPMYQYSLIWFINLYVQSIAKSRKSGRLQERIKNITDHFTVSIYNNVCRSLFEKDKLLFSFLLTVGIMKGKGQIDDAVWRFLLTGGVALDNPHPNPAPDWLSNKSWAELVRASCLTSLQGLMEHVRDNSSKWKPIYDSVRPHEEAFPDDWNSLTGLDRMVILRCLRPDKIIPAVQIFIVENMGRTFIEPPTFDLGRSYSDSNCCAPLIFILSPGADPMAGLLKFADDVSMGSSSIQTVSLGQGQGPIAEKMIYQAITDGTWVVLQNCHLATSWMPALEKICEEVIVPENTNDKFRLWLTSYPSEKFPVSILQNGIKMTNEPPKGVRVNLLRSYLNDPISDPVFFKSCQKPKLWQKMLFGLCFFHAVVQERRNFGPLGWNIPYEFNESDLRISMQQIQMFLNEYEEIPFEALTYLTGECNYGGRVTDDKDRRLLLSLLSIVYNKDIEQEKYMLSAGSDYYIPPHGPYEYIRSLPITTHPEVFGLHENADITKDNQETNQLFHAVLLTLPREEVVEDLAQDILSKLPSSFDMEEVMKAYPVLYEESMNTVLRQELIRFNRLTEVVRSSLINIGKAIKGQVLMSSELEDVFNSILIGKVPSMWAAKSYPSLKPLGSYVSDLLCRLEFFQEWVDKGPPTVFWLSGFFFTQSFLTGVLQNFARKYTIPIDHIGFEFEVMKQEHTMEKMPEDGAYVRGLFLEGARWDRESLVIGESLPKILYDPLPIIWLKPGESSKFRHLNIYSCPVYKTSERRGVLSTTGHSTNYVLSIELPSDKPQKHWINRGVAALCQLDD</sequence>
<gene>
    <name evidence="15" type="primary">DNAH3</name>
</gene>
<dbReference type="GO" id="GO:0008569">
    <property type="term" value="F:minus-end-directed microtubule motor activity"/>
    <property type="evidence" value="ECO:0007669"/>
    <property type="project" value="InterPro"/>
</dbReference>
<evidence type="ECO:0000256" key="13">
    <source>
        <dbReference type="SAM" id="Coils"/>
    </source>
</evidence>
<keyword evidence="7" id="KW-0243">Dynein</keyword>
<keyword evidence="12" id="KW-0966">Cell projection</keyword>
<evidence type="ECO:0000256" key="5">
    <source>
        <dbReference type="ARBA" id="ARBA00022741"/>
    </source>
</evidence>
<dbReference type="FunFam" id="1.10.8.720:FF:000001">
    <property type="entry name" value="dynein heavy chain 7, axonemal"/>
    <property type="match status" value="1"/>
</dbReference>
<dbReference type="GeneTree" id="ENSGT00940000154959"/>
<name>A0A674H4D0_TAEGU</name>
<dbReference type="InterPro" id="IPR042219">
    <property type="entry name" value="AAA_lid_11_sf"/>
</dbReference>
<dbReference type="Gene3D" id="1.10.8.720">
    <property type="entry name" value="Region D6 of dynein motor"/>
    <property type="match status" value="1"/>
</dbReference>
<keyword evidence="11" id="KW-0206">Cytoskeleton</keyword>
<dbReference type="InterPro" id="IPR035706">
    <property type="entry name" value="AAA_9"/>
</dbReference>
<dbReference type="CDD" id="cd00009">
    <property type="entry name" value="AAA"/>
    <property type="match status" value="1"/>
</dbReference>
<keyword evidence="6" id="KW-0067">ATP-binding</keyword>
<evidence type="ECO:0000256" key="6">
    <source>
        <dbReference type="ARBA" id="ARBA00022840"/>
    </source>
</evidence>
<evidence type="ECO:0000256" key="4">
    <source>
        <dbReference type="ARBA" id="ARBA00022701"/>
    </source>
</evidence>
<dbReference type="Gene3D" id="1.20.1270.280">
    <property type="match status" value="1"/>
</dbReference>
<evidence type="ECO:0000256" key="11">
    <source>
        <dbReference type="ARBA" id="ARBA00023212"/>
    </source>
</evidence>
<dbReference type="FunFam" id="3.40.50.300:FF:005585">
    <property type="entry name" value="Predicted protein"/>
    <property type="match status" value="1"/>
</dbReference>
<evidence type="ECO:0000256" key="12">
    <source>
        <dbReference type="ARBA" id="ARBA00023273"/>
    </source>
</evidence>
<evidence type="ECO:0000256" key="3">
    <source>
        <dbReference type="ARBA" id="ARBA00022490"/>
    </source>
</evidence>
<dbReference type="InterPro" id="IPR024743">
    <property type="entry name" value="Dynein_HC_stalk"/>
</dbReference>
<dbReference type="PANTHER" id="PTHR22878">
    <property type="entry name" value="DYNEIN HEAVY CHAIN 6, AXONEMAL-LIKE-RELATED"/>
    <property type="match status" value="1"/>
</dbReference>
<dbReference type="Pfam" id="PF12780">
    <property type="entry name" value="AAA_8"/>
    <property type="match status" value="1"/>
</dbReference>
<evidence type="ECO:0000259" key="14">
    <source>
        <dbReference type="SMART" id="SM00382"/>
    </source>
</evidence>
<dbReference type="Pfam" id="PF08393">
    <property type="entry name" value="DHC_N2"/>
    <property type="match status" value="1"/>
</dbReference>
<dbReference type="GO" id="GO:0005524">
    <property type="term" value="F:ATP binding"/>
    <property type="evidence" value="ECO:0007669"/>
    <property type="project" value="UniProtKB-KW"/>
</dbReference>
<dbReference type="InterPro" id="IPR026983">
    <property type="entry name" value="DHC"/>
</dbReference>
<dbReference type="FunFam" id="1.20.58.1120:FF:000005">
    <property type="entry name" value="Dynein, axonemal, heavy chain 12"/>
    <property type="match status" value="1"/>
</dbReference>
<dbReference type="GO" id="GO:0005930">
    <property type="term" value="C:axoneme"/>
    <property type="evidence" value="ECO:0007669"/>
    <property type="project" value="UniProtKB-SubCell"/>
</dbReference>
<keyword evidence="3" id="KW-0963">Cytoplasm</keyword>
<keyword evidence="10" id="KW-0505">Motor protein</keyword>
<dbReference type="FunFam" id="1.20.920.30:FF:000002">
    <property type="entry name" value="Dynein axonemal heavy chain 3"/>
    <property type="match status" value="1"/>
</dbReference>
<dbReference type="Gene3D" id="3.40.50.300">
    <property type="entry name" value="P-loop containing nucleotide triphosphate hydrolases"/>
    <property type="match status" value="5"/>
</dbReference>
<dbReference type="PANTHER" id="PTHR22878:SF71">
    <property type="entry name" value="DYNEIN, AXONEMAL, HEAVY CHAIN 3"/>
    <property type="match status" value="1"/>
</dbReference>
<reference evidence="15" key="2">
    <citation type="submission" date="2025-08" db="UniProtKB">
        <authorList>
            <consortium name="Ensembl"/>
        </authorList>
    </citation>
    <scope>IDENTIFICATION</scope>
</reference>
<dbReference type="InterPro" id="IPR043157">
    <property type="entry name" value="Dynein_AAA1S"/>
</dbReference>
<dbReference type="InterPro" id="IPR041228">
    <property type="entry name" value="Dynein_C"/>
</dbReference>
<comment type="subcellular location">
    <subcellularLocation>
        <location evidence="1">Cytoplasm</location>
        <location evidence="1">Cytoskeleton</location>
        <location evidence="1">Cilium axoneme</location>
    </subcellularLocation>
</comment>
<dbReference type="InterPro" id="IPR041466">
    <property type="entry name" value="Dynein_AAA5_ext"/>
</dbReference>
<keyword evidence="8 13" id="KW-0175">Coiled coil</keyword>
<dbReference type="InterPro" id="IPR004273">
    <property type="entry name" value="Dynein_heavy_D6_P-loop"/>
</dbReference>
<dbReference type="GO" id="GO:0045505">
    <property type="term" value="F:dynein intermediate chain binding"/>
    <property type="evidence" value="ECO:0007669"/>
    <property type="project" value="InterPro"/>
</dbReference>
<dbReference type="FunFam" id="3.40.50.300:FF:000063">
    <property type="entry name" value="dynein heavy chain 6, axonemal"/>
    <property type="match status" value="1"/>
</dbReference>
<dbReference type="InterPro" id="IPR043160">
    <property type="entry name" value="Dynein_C_barrel"/>
</dbReference>
<proteinExistence type="inferred from homology"/>
<dbReference type="GO" id="GO:0003341">
    <property type="term" value="P:cilium movement"/>
    <property type="evidence" value="ECO:0007669"/>
    <property type="project" value="UniProtKB-ARBA"/>
</dbReference>
<evidence type="ECO:0000313" key="15">
    <source>
        <dbReference type="Ensembl" id="ENSTGUP00000029640.1"/>
    </source>
</evidence>
<dbReference type="Gene3D" id="1.20.920.30">
    <property type="match status" value="1"/>
</dbReference>
<dbReference type="Gene3D" id="1.20.140.100">
    <property type="entry name" value="Dynein heavy chain, N-terminal domain 2"/>
    <property type="match status" value="1"/>
</dbReference>
<dbReference type="InterPro" id="IPR003593">
    <property type="entry name" value="AAA+_ATPase"/>
</dbReference>
<dbReference type="Gene3D" id="1.20.920.20">
    <property type="match status" value="1"/>
</dbReference>
<feature type="domain" description="AAA+ ATPase" evidence="14">
    <location>
        <begin position="439"/>
        <end position="578"/>
    </location>
</feature>
<evidence type="ECO:0000256" key="8">
    <source>
        <dbReference type="ARBA" id="ARBA00023054"/>
    </source>
</evidence>
<feature type="domain" description="AAA+ ATPase" evidence="14">
    <location>
        <begin position="1031"/>
        <end position="1178"/>
    </location>
</feature>
<dbReference type="InterPro" id="IPR042228">
    <property type="entry name" value="Dynein_linker_3"/>
</dbReference>
<dbReference type="Ensembl" id="ENSTGUT00000045492.1">
    <property type="protein sequence ID" value="ENSTGUP00000029640.1"/>
    <property type="gene ID" value="ENSTGUG00000009160.2"/>
</dbReference>
<dbReference type="Pfam" id="PF17852">
    <property type="entry name" value="Dynein_AAA_lid"/>
    <property type="match status" value="1"/>
</dbReference>
<dbReference type="Gene3D" id="1.10.8.1220">
    <property type="match status" value="1"/>
</dbReference>
<dbReference type="Gene3D" id="1.10.8.710">
    <property type="match status" value="1"/>
</dbReference>
<evidence type="ECO:0000256" key="9">
    <source>
        <dbReference type="ARBA" id="ARBA00023069"/>
    </source>
</evidence>
<comment type="similarity">
    <text evidence="2">Belongs to the dynein heavy chain family.</text>
</comment>
<dbReference type="Pfam" id="PF18198">
    <property type="entry name" value="AAA_lid_11"/>
    <property type="match status" value="1"/>
</dbReference>
<evidence type="ECO:0000313" key="16">
    <source>
        <dbReference type="Proteomes" id="UP000007754"/>
    </source>
</evidence>
<evidence type="ECO:0000256" key="1">
    <source>
        <dbReference type="ARBA" id="ARBA00004430"/>
    </source>
</evidence>
<dbReference type="GO" id="GO:0030286">
    <property type="term" value="C:dynein complex"/>
    <property type="evidence" value="ECO:0007669"/>
    <property type="project" value="UniProtKB-KW"/>
</dbReference>
<evidence type="ECO:0000256" key="2">
    <source>
        <dbReference type="ARBA" id="ARBA00008887"/>
    </source>
</evidence>
<dbReference type="FunFam" id="1.10.8.710:FF:000004">
    <property type="entry name" value="Dynein axonemal heavy chain 6"/>
    <property type="match status" value="1"/>
</dbReference>
<dbReference type="Pfam" id="PF18199">
    <property type="entry name" value="Dynein_C"/>
    <property type="match status" value="1"/>
</dbReference>
<dbReference type="Proteomes" id="UP000007754">
    <property type="component" value="Chromosome 14"/>
</dbReference>
<keyword evidence="16" id="KW-1185">Reference proteome</keyword>
<dbReference type="Pfam" id="PF03028">
    <property type="entry name" value="Dynein_heavy"/>
    <property type="match status" value="1"/>
</dbReference>
<dbReference type="InterPro" id="IPR042222">
    <property type="entry name" value="Dynein_2_N"/>
</dbReference>
<dbReference type="FunFam" id="3.40.50.300:FF:002141">
    <property type="entry name" value="Dynein heavy chain"/>
    <property type="match status" value="1"/>
</dbReference>
<protein>
    <submittedName>
        <fullName evidence="15">Dynein axonemal heavy chain 3</fullName>
    </submittedName>
</protein>
<dbReference type="Pfam" id="PF17857">
    <property type="entry name" value="AAA_lid_1"/>
    <property type="match status" value="1"/>
</dbReference>
<dbReference type="Pfam" id="PF12775">
    <property type="entry name" value="AAA_7"/>
    <property type="match status" value="1"/>
</dbReference>
<dbReference type="FunFam" id="3.40.50.300:FF:000223">
    <property type="entry name" value="Dynein heavy chain 3, axonemal"/>
    <property type="match status" value="1"/>
</dbReference>
<dbReference type="Gene3D" id="1.20.58.1120">
    <property type="match status" value="1"/>
</dbReference>
<dbReference type="FunFam" id="3.40.50.300:FF:000362">
    <property type="entry name" value="Dynein, axonemal, heavy chain 6"/>
    <property type="match status" value="1"/>
</dbReference>
<dbReference type="InterPro" id="IPR024317">
    <property type="entry name" value="Dynein_heavy_chain_D4_dom"/>
</dbReference>
<keyword evidence="5" id="KW-0547">Nucleotide-binding</keyword>
<dbReference type="InterPro" id="IPR041658">
    <property type="entry name" value="AAA_lid_11"/>
</dbReference>
<dbReference type="FunFam" id="3.40.50.300:FF:001328">
    <property type="entry name" value="Dynein heavy chain 6, axonemal"/>
    <property type="match status" value="1"/>
</dbReference>
<dbReference type="Gene3D" id="3.20.180.20">
    <property type="entry name" value="Dynein heavy chain, N-terminal domain 2"/>
    <property type="match status" value="1"/>
</dbReference>
<dbReference type="GO" id="GO:0005874">
    <property type="term" value="C:microtubule"/>
    <property type="evidence" value="ECO:0007669"/>
    <property type="project" value="UniProtKB-KW"/>
</dbReference>
<evidence type="ECO:0000256" key="10">
    <source>
        <dbReference type="ARBA" id="ARBA00023175"/>
    </source>
</evidence>
<accession>A0A674H4D0</accession>
<reference evidence="15 16" key="1">
    <citation type="journal article" date="2010" name="Nature">
        <title>The genome of a songbird.</title>
        <authorList>
            <person name="Warren W.C."/>
            <person name="Clayton D.F."/>
            <person name="Ellegren H."/>
            <person name="Arnold A.P."/>
            <person name="Hillier L.W."/>
            <person name="Kunstner A."/>
            <person name="Searle S."/>
            <person name="White S."/>
            <person name="Vilella A.J."/>
            <person name="Fairley S."/>
            <person name="Heger A."/>
            <person name="Kong L."/>
            <person name="Ponting C.P."/>
            <person name="Jarvis E.D."/>
            <person name="Mello C.V."/>
            <person name="Minx P."/>
            <person name="Lovell P."/>
            <person name="Velho T.A."/>
            <person name="Ferris M."/>
            <person name="Balakrishnan C.N."/>
            <person name="Sinha S."/>
            <person name="Blatti C."/>
            <person name="London S.E."/>
            <person name="Li Y."/>
            <person name="Lin Y.C."/>
            <person name="George J."/>
            <person name="Sweedler J."/>
            <person name="Southey B."/>
            <person name="Gunaratne P."/>
            <person name="Watson M."/>
            <person name="Nam K."/>
            <person name="Backstrom N."/>
            <person name="Smeds L."/>
            <person name="Nabholz B."/>
            <person name="Itoh Y."/>
            <person name="Whitney O."/>
            <person name="Pfenning A.R."/>
            <person name="Howard J."/>
            <person name="Volker M."/>
            <person name="Skinner B.M."/>
            <person name="Griffin D.K."/>
            <person name="Ye L."/>
            <person name="McLaren W.M."/>
            <person name="Flicek P."/>
            <person name="Quesada V."/>
            <person name="Velasco G."/>
            <person name="Lopez-Otin C."/>
            <person name="Puente X.S."/>
            <person name="Olender T."/>
            <person name="Lancet D."/>
            <person name="Smit A.F."/>
            <person name="Hubley R."/>
            <person name="Konkel M.K."/>
            <person name="Walker J.A."/>
            <person name="Batzer M.A."/>
            <person name="Gu W."/>
            <person name="Pollock D.D."/>
            <person name="Chen L."/>
            <person name="Cheng Z."/>
            <person name="Eichler E.E."/>
            <person name="Stapley J."/>
            <person name="Slate J."/>
            <person name="Ekblom R."/>
            <person name="Birkhead T."/>
            <person name="Burke T."/>
            <person name="Burt D."/>
            <person name="Scharff C."/>
            <person name="Adam I."/>
            <person name="Richard H."/>
            <person name="Sultan M."/>
            <person name="Soldatov A."/>
            <person name="Lehrach H."/>
            <person name="Edwards S.V."/>
            <person name="Yang S.P."/>
            <person name="Li X."/>
            <person name="Graves T."/>
            <person name="Fulton L."/>
            <person name="Nelson J."/>
            <person name="Chinwalla A."/>
            <person name="Hou S."/>
            <person name="Mardis E.R."/>
            <person name="Wilson R.K."/>
        </authorList>
    </citation>
    <scope>NUCLEOTIDE SEQUENCE [LARGE SCALE GENOMIC DNA]</scope>
</reference>
<dbReference type="FunFam" id="1.20.1270.280:FF:000001">
    <property type="entry name" value="dynein heavy chain 7, axonemal"/>
    <property type="match status" value="1"/>
</dbReference>
<dbReference type="Gene3D" id="6.10.140.1060">
    <property type="match status" value="1"/>
</dbReference>
<dbReference type="SMART" id="SM00382">
    <property type="entry name" value="AAA"/>
    <property type="match status" value="2"/>
</dbReference>
<dbReference type="FunFam" id="3.10.490.20:FF:000001">
    <property type="entry name" value="dynein heavy chain 7, axonemal"/>
    <property type="match status" value="1"/>
</dbReference>
<reference evidence="15" key="3">
    <citation type="submission" date="2025-09" db="UniProtKB">
        <authorList>
            <consortium name="Ensembl"/>
        </authorList>
    </citation>
    <scope>IDENTIFICATION</scope>
</reference>
<dbReference type="InterPro" id="IPR027417">
    <property type="entry name" value="P-loop_NTPase"/>
</dbReference>
<dbReference type="InterPro" id="IPR035699">
    <property type="entry name" value="AAA_6"/>
</dbReference>
<dbReference type="SUPFAM" id="SSF52540">
    <property type="entry name" value="P-loop containing nucleoside triphosphate hydrolases"/>
    <property type="match status" value="4"/>
</dbReference>
<dbReference type="InterPro" id="IPR013602">
    <property type="entry name" value="Dynein_heavy_linker"/>
</dbReference>
<dbReference type="Pfam" id="PF12777">
    <property type="entry name" value="MT"/>
    <property type="match status" value="1"/>
</dbReference>
<evidence type="ECO:0000256" key="7">
    <source>
        <dbReference type="ARBA" id="ARBA00023017"/>
    </source>
</evidence>
<dbReference type="InterPro" id="IPR041589">
    <property type="entry name" value="DNAH3_AAA_lid_1"/>
</dbReference>
<feature type="coiled-coil region" evidence="13">
    <location>
        <begin position="1844"/>
        <end position="1909"/>
    </location>
</feature>
<dbReference type="Gene3D" id="3.10.490.20">
    <property type="match status" value="1"/>
</dbReference>
<dbReference type="GO" id="GO:0051959">
    <property type="term" value="F:dynein light intermediate chain binding"/>
    <property type="evidence" value="ECO:0007669"/>
    <property type="project" value="InterPro"/>
</dbReference>
<keyword evidence="4" id="KW-0493">Microtubule</keyword>
<keyword evidence="9" id="KW-0969">Cilium</keyword>
<dbReference type="Pfam" id="PF12781">
    <property type="entry name" value="AAA_9"/>
    <property type="match status" value="1"/>
</dbReference>
<dbReference type="FunFam" id="1.20.920.20:FF:000006">
    <property type="entry name" value="Dynein, axonemal, heavy chain 6"/>
    <property type="match status" value="1"/>
</dbReference>
<dbReference type="FunFam" id="1.10.8.1220:FF:000001">
    <property type="entry name" value="Dynein axonemal heavy chain 5"/>
    <property type="match status" value="1"/>
</dbReference>
<dbReference type="FunFam" id="3.20.180.20:FF:000003">
    <property type="entry name" value="Dynein heavy chain 12, axonemal"/>
    <property type="match status" value="1"/>
</dbReference>